<dbReference type="Ensembl" id="ENSSPUT00000010123.1">
    <property type="protein sequence ID" value="ENSSPUP00000009492.1"/>
    <property type="gene ID" value="ENSSPUG00000007375.1"/>
</dbReference>
<proteinExistence type="predicted"/>
<feature type="domain" description="SUZ" evidence="2">
    <location>
        <begin position="45"/>
        <end position="76"/>
    </location>
</feature>
<dbReference type="Pfam" id="PF12752">
    <property type="entry name" value="SUZ"/>
    <property type="match status" value="1"/>
</dbReference>
<dbReference type="GeneTree" id="ENSGT00960000192712"/>
<reference evidence="3" key="2">
    <citation type="submission" date="2025-09" db="UniProtKB">
        <authorList>
            <consortium name="Ensembl"/>
        </authorList>
    </citation>
    <scope>IDENTIFICATION</scope>
</reference>
<dbReference type="Proteomes" id="UP000694392">
    <property type="component" value="Unplaced"/>
</dbReference>
<name>A0A8D0GND7_SPHPU</name>
<feature type="transmembrane region" description="Helical" evidence="1">
    <location>
        <begin position="20"/>
        <end position="42"/>
    </location>
</feature>
<protein>
    <recommendedName>
        <fullName evidence="2">SUZ domain-containing protein</fullName>
    </recommendedName>
</protein>
<evidence type="ECO:0000259" key="2">
    <source>
        <dbReference type="Pfam" id="PF12752"/>
    </source>
</evidence>
<organism evidence="3 4">
    <name type="scientific">Sphenodon punctatus</name>
    <name type="common">Tuatara</name>
    <name type="synonym">Hatteria punctata</name>
    <dbReference type="NCBI Taxonomy" id="8508"/>
    <lineage>
        <taxon>Eukaryota</taxon>
        <taxon>Metazoa</taxon>
        <taxon>Chordata</taxon>
        <taxon>Craniata</taxon>
        <taxon>Vertebrata</taxon>
        <taxon>Euteleostomi</taxon>
        <taxon>Lepidosauria</taxon>
        <taxon>Sphenodontia</taxon>
        <taxon>Sphenodontidae</taxon>
        <taxon>Sphenodon</taxon>
    </lineage>
</organism>
<keyword evidence="1" id="KW-0812">Transmembrane</keyword>
<dbReference type="InterPro" id="IPR024771">
    <property type="entry name" value="SUZ"/>
</dbReference>
<evidence type="ECO:0000256" key="1">
    <source>
        <dbReference type="SAM" id="Phobius"/>
    </source>
</evidence>
<evidence type="ECO:0000313" key="4">
    <source>
        <dbReference type="Proteomes" id="UP000694392"/>
    </source>
</evidence>
<dbReference type="AlphaFoldDB" id="A0A8D0GND7"/>
<keyword evidence="4" id="KW-1185">Reference proteome</keyword>
<evidence type="ECO:0000313" key="3">
    <source>
        <dbReference type="Ensembl" id="ENSSPUP00000009492.1"/>
    </source>
</evidence>
<accession>A0A8D0GND7</accession>
<keyword evidence="1" id="KW-0472">Membrane</keyword>
<keyword evidence="1" id="KW-1133">Transmembrane helix</keyword>
<reference evidence="3" key="1">
    <citation type="submission" date="2025-08" db="UniProtKB">
        <authorList>
            <consortium name="Ensembl"/>
        </authorList>
    </citation>
    <scope>IDENTIFICATION</scope>
</reference>
<sequence length="117" mass="13782">MLSFSCFICLSEHLLFSADSYLTAGFNSSTYITLLIFIFFSAQQNRIHPFRDDRRSKSIEEREEEYQRVREKIFAQDVSSCFNCLFSAISLSAVRQRYYLDWFLEKVVIEGCRESQG</sequence>